<dbReference type="EMBL" id="JAWHTF010000002">
    <property type="protein sequence ID" value="MDU8885759.1"/>
    <property type="molecule type" value="Genomic_DNA"/>
</dbReference>
<evidence type="ECO:0000313" key="2">
    <source>
        <dbReference type="EMBL" id="MDU8885759.1"/>
    </source>
</evidence>
<evidence type="ECO:0000259" key="1">
    <source>
        <dbReference type="Pfam" id="PF19335"/>
    </source>
</evidence>
<dbReference type="InterPro" id="IPR045800">
    <property type="entry name" value="HMBD"/>
</dbReference>
<proteinExistence type="predicted"/>
<protein>
    <submittedName>
        <fullName evidence="2">Heavy metal-binding domain-containing protein</fullName>
    </submittedName>
</protein>
<dbReference type="Pfam" id="PF19335">
    <property type="entry name" value="HMBD"/>
    <property type="match status" value="1"/>
</dbReference>
<reference evidence="2 3" key="1">
    <citation type="submission" date="2023-10" db="EMBL/GenBank/DDBJ databases">
        <title>Marimonas sp. nov. isolated from tidal mud flat.</title>
        <authorList>
            <person name="Jaincy N.J."/>
            <person name="Srinivasan S."/>
            <person name="Lee S.-S."/>
        </authorList>
    </citation>
    <scope>NUCLEOTIDE SEQUENCE [LARGE SCALE GENOMIC DNA]</scope>
    <source>
        <strain evidence="2 3">MJ-SS3</strain>
    </source>
</reference>
<organism evidence="2 3">
    <name type="scientific">Gilvirhabdus luticola</name>
    <dbReference type="NCBI Taxonomy" id="3079858"/>
    <lineage>
        <taxon>Bacteria</taxon>
        <taxon>Pseudomonadati</taxon>
        <taxon>Bacteroidota</taxon>
        <taxon>Flavobacteriia</taxon>
        <taxon>Flavobacteriales</taxon>
        <taxon>Flavobacteriaceae</taxon>
        <taxon>Gilvirhabdus</taxon>
    </lineage>
</organism>
<evidence type="ECO:0000313" key="3">
    <source>
        <dbReference type="Proteomes" id="UP001268651"/>
    </source>
</evidence>
<keyword evidence="3" id="KW-1185">Reference proteome</keyword>
<dbReference type="RefSeq" id="WP_316661683.1">
    <property type="nucleotide sequence ID" value="NZ_JAWHTF010000002.1"/>
</dbReference>
<dbReference type="PROSITE" id="PS51257">
    <property type="entry name" value="PROKAR_LIPOPROTEIN"/>
    <property type="match status" value="1"/>
</dbReference>
<accession>A0ABU3U5S8</accession>
<gene>
    <name evidence="2" type="ORF">RXV94_06275</name>
</gene>
<feature type="domain" description="Heavy metal binding" evidence="1">
    <location>
        <begin position="40"/>
        <end position="69"/>
    </location>
</feature>
<comment type="caution">
    <text evidence="2">The sequence shown here is derived from an EMBL/GenBank/DDBJ whole genome shotgun (WGS) entry which is preliminary data.</text>
</comment>
<sequence length="72" mass="8331">MKKTILALALIFGLSTVTFSCKDKEKQVSETEMHEAQHDKYKCPMECEEEKTYDEPGKCPVCKMDLQKVKEE</sequence>
<dbReference type="Proteomes" id="UP001268651">
    <property type="component" value="Unassembled WGS sequence"/>
</dbReference>
<name>A0ABU3U5S8_9FLAO</name>